<gene>
    <name evidence="10" type="ORF">CLOSTHATH_06895</name>
</gene>
<keyword evidence="8" id="KW-1208">Phospholipid metabolism</keyword>
<evidence type="ECO:0000313" key="11">
    <source>
        <dbReference type="Proteomes" id="UP000004968"/>
    </source>
</evidence>
<dbReference type="Gene3D" id="2.60.200.40">
    <property type="match status" value="1"/>
</dbReference>
<keyword evidence="10" id="KW-0808">Transferase</keyword>
<dbReference type="SUPFAM" id="SSF111331">
    <property type="entry name" value="NAD kinase/diacylglycerol kinase-like"/>
    <property type="match status" value="1"/>
</dbReference>
<evidence type="ECO:0000256" key="7">
    <source>
        <dbReference type="ARBA" id="ARBA00023209"/>
    </source>
</evidence>
<dbReference type="PROSITE" id="PS50146">
    <property type="entry name" value="DAGK"/>
    <property type="match status" value="1"/>
</dbReference>
<dbReference type="GO" id="GO:0005524">
    <property type="term" value="F:ATP binding"/>
    <property type="evidence" value="ECO:0007669"/>
    <property type="project" value="InterPro"/>
</dbReference>
<protein>
    <submittedName>
        <fullName evidence="10">Lipid kinase, YegS/Rv2252/BmrU family</fullName>
        <ecNumber evidence="10">2.7.1.-</ecNumber>
    </submittedName>
</protein>
<keyword evidence="3" id="KW-0444">Lipid biosynthesis</keyword>
<organism evidence="10 11">
    <name type="scientific">Hungatella hathewayi DSM 13479</name>
    <dbReference type="NCBI Taxonomy" id="566550"/>
    <lineage>
        <taxon>Bacteria</taxon>
        <taxon>Bacillati</taxon>
        <taxon>Bacillota</taxon>
        <taxon>Clostridia</taxon>
        <taxon>Lachnospirales</taxon>
        <taxon>Lachnospiraceae</taxon>
        <taxon>Hungatella</taxon>
    </lineage>
</organism>
<proteinExistence type="inferred from homology"/>
<evidence type="ECO:0000256" key="8">
    <source>
        <dbReference type="ARBA" id="ARBA00023264"/>
    </source>
</evidence>
<dbReference type="Pfam" id="PF00781">
    <property type="entry name" value="DAGK_cat"/>
    <property type="match status" value="1"/>
</dbReference>
<evidence type="ECO:0000256" key="1">
    <source>
        <dbReference type="ARBA" id="ARBA00001946"/>
    </source>
</evidence>
<dbReference type="InterPro" id="IPR017438">
    <property type="entry name" value="ATP-NAD_kinase_N"/>
</dbReference>
<dbReference type="EC" id="2.7.1.-" evidence="10"/>
<name>D3ATD6_9FIRM</name>
<evidence type="ECO:0000256" key="3">
    <source>
        <dbReference type="ARBA" id="ARBA00022516"/>
    </source>
</evidence>
<dbReference type="Gene3D" id="3.40.50.10330">
    <property type="entry name" value="Probable inorganic polyphosphate/atp-NAD kinase, domain 1"/>
    <property type="match status" value="1"/>
</dbReference>
<sequence>MVYYDDKVRIMRKMLFIFNPRSGKAQIRNRLMDILDIFTKAGYEVSVHVTQRPKDAMEVAAARGKDADIIVCSGGDGTLNETISGMMTLDRIPDLGYIPAGSTNDFASSLKIPKNMIAAAHLAVEGEAYPVDIGSFCGDRNFVYIAAFGAFTEVSYLTPQDKKNVLGHQAYMLESVKSLTSIKSYRMRVESEEITLEGEFIFGMVTNTISVGGFKGLVTQNVALNDGEFEVLLIRTPRTPLDLSNIVNYMFLKEEPNEYVHKFRTKALTVIPEEPVDWVLDGEFGGTRMETQIINLQKQIRIMRNPSKKQ</sequence>
<comment type="similarity">
    <text evidence="2">Belongs to the diacylglycerol/lipid kinase family.</text>
</comment>
<dbReference type="HOGENOM" id="CLU_045532_1_0_9"/>
<evidence type="ECO:0000313" key="10">
    <source>
        <dbReference type="EMBL" id="EFC94919.1"/>
    </source>
</evidence>
<dbReference type="InterPro" id="IPR050187">
    <property type="entry name" value="Lipid_Phosphate_FormReg"/>
</dbReference>
<keyword evidence="7" id="KW-0594">Phospholipid biosynthesis</keyword>
<evidence type="ECO:0000256" key="6">
    <source>
        <dbReference type="ARBA" id="ARBA00023098"/>
    </source>
</evidence>
<dbReference type="Proteomes" id="UP000004968">
    <property type="component" value="Unassembled WGS sequence"/>
</dbReference>
<dbReference type="GO" id="GO:0005886">
    <property type="term" value="C:plasma membrane"/>
    <property type="evidence" value="ECO:0007669"/>
    <property type="project" value="TreeGrafter"/>
</dbReference>
<accession>D3ATD6</accession>
<dbReference type="PANTHER" id="PTHR12358:SF106">
    <property type="entry name" value="LIPID KINASE YEGS"/>
    <property type="match status" value="1"/>
</dbReference>
<dbReference type="SMART" id="SM00046">
    <property type="entry name" value="DAGKc"/>
    <property type="match status" value="1"/>
</dbReference>
<dbReference type="GO" id="GO:0008654">
    <property type="term" value="P:phospholipid biosynthetic process"/>
    <property type="evidence" value="ECO:0007669"/>
    <property type="project" value="UniProtKB-KW"/>
</dbReference>
<keyword evidence="5" id="KW-0460">Magnesium</keyword>
<dbReference type="EMBL" id="ACIO01000885">
    <property type="protein sequence ID" value="EFC94919.1"/>
    <property type="molecule type" value="Genomic_DNA"/>
</dbReference>
<comment type="caution">
    <text evidence="10">The sequence shown here is derived from an EMBL/GenBank/DDBJ whole genome shotgun (WGS) entry which is preliminary data.</text>
</comment>
<evidence type="ECO:0000256" key="2">
    <source>
        <dbReference type="ARBA" id="ARBA00005983"/>
    </source>
</evidence>
<feature type="domain" description="DAGKc" evidence="9">
    <location>
        <begin position="9"/>
        <end position="140"/>
    </location>
</feature>
<keyword evidence="6" id="KW-0443">Lipid metabolism</keyword>
<reference evidence="10 11" key="1">
    <citation type="submission" date="2010-01" db="EMBL/GenBank/DDBJ databases">
        <authorList>
            <person name="Weinstock G."/>
            <person name="Sodergren E."/>
            <person name="Clifton S."/>
            <person name="Fulton L."/>
            <person name="Fulton B."/>
            <person name="Courtney L."/>
            <person name="Fronick C."/>
            <person name="Harrison M."/>
            <person name="Strong C."/>
            <person name="Farmer C."/>
            <person name="Delahaunty K."/>
            <person name="Markovic C."/>
            <person name="Hall O."/>
            <person name="Minx P."/>
            <person name="Tomlinson C."/>
            <person name="Mitreva M."/>
            <person name="Nelson J."/>
            <person name="Hou S."/>
            <person name="Wollam A."/>
            <person name="Pepin K.H."/>
            <person name="Johnson M."/>
            <person name="Bhonagiri V."/>
            <person name="Nash W.E."/>
            <person name="Warren W."/>
            <person name="Chinwalla A."/>
            <person name="Mardis E.R."/>
            <person name="Wilson R.K."/>
        </authorList>
    </citation>
    <scope>NUCLEOTIDE SEQUENCE [LARGE SCALE GENOMIC DNA]</scope>
    <source>
        <strain evidence="10 11">DSM 13479</strain>
    </source>
</reference>
<evidence type="ECO:0000256" key="5">
    <source>
        <dbReference type="ARBA" id="ARBA00022842"/>
    </source>
</evidence>
<dbReference type="PANTHER" id="PTHR12358">
    <property type="entry name" value="SPHINGOSINE KINASE"/>
    <property type="match status" value="1"/>
</dbReference>
<evidence type="ECO:0000259" key="9">
    <source>
        <dbReference type="PROSITE" id="PS50146"/>
    </source>
</evidence>
<dbReference type="InterPro" id="IPR001206">
    <property type="entry name" value="Diacylglycerol_kinase_cat_dom"/>
</dbReference>
<dbReference type="AlphaFoldDB" id="D3ATD6"/>
<keyword evidence="4" id="KW-0479">Metal-binding</keyword>
<dbReference type="GO" id="GO:0004143">
    <property type="term" value="F:ATP-dependent diacylglycerol kinase activity"/>
    <property type="evidence" value="ECO:0007669"/>
    <property type="project" value="TreeGrafter"/>
</dbReference>
<dbReference type="GO" id="GO:0046872">
    <property type="term" value="F:metal ion binding"/>
    <property type="evidence" value="ECO:0007669"/>
    <property type="project" value="UniProtKB-KW"/>
</dbReference>
<comment type="cofactor">
    <cofactor evidence="1">
        <name>Mg(2+)</name>
        <dbReference type="ChEBI" id="CHEBI:18420"/>
    </cofactor>
</comment>
<evidence type="ECO:0000256" key="4">
    <source>
        <dbReference type="ARBA" id="ARBA00022723"/>
    </source>
</evidence>
<dbReference type="InterPro" id="IPR016064">
    <property type="entry name" value="NAD/diacylglycerol_kinase_sf"/>
</dbReference>
<dbReference type="NCBIfam" id="TIGR00147">
    <property type="entry name" value="YegS/Rv2252/BmrU family lipid kinase"/>
    <property type="match status" value="1"/>
</dbReference>
<keyword evidence="10" id="KW-0418">Kinase</keyword>
<dbReference type="InterPro" id="IPR005218">
    <property type="entry name" value="Diacylglycerol/lipid_kinase"/>
</dbReference>